<evidence type="ECO:0000313" key="2">
    <source>
        <dbReference type="Proteomes" id="UP000607653"/>
    </source>
</evidence>
<dbReference type="SUPFAM" id="SSF52058">
    <property type="entry name" value="L domain-like"/>
    <property type="match status" value="1"/>
</dbReference>
<dbReference type="EMBL" id="DUZY01000004">
    <property type="protein sequence ID" value="DAD34067.1"/>
    <property type="molecule type" value="Genomic_DNA"/>
</dbReference>
<dbReference type="InterPro" id="IPR032675">
    <property type="entry name" value="LRR_dom_sf"/>
</dbReference>
<keyword evidence="2" id="KW-1185">Reference proteome</keyword>
<dbReference type="Proteomes" id="UP000607653">
    <property type="component" value="Unassembled WGS sequence"/>
</dbReference>
<dbReference type="Gene3D" id="3.80.10.10">
    <property type="entry name" value="Ribonuclease Inhibitor"/>
    <property type="match status" value="1"/>
</dbReference>
<reference evidence="1 2" key="1">
    <citation type="journal article" date="2020" name="Mol. Biol. Evol.">
        <title>Distinct Expression and Methylation Patterns for Genes with Different Fates following a Single Whole-Genome Duplication in Flowering Plants.</title>
        <authorList>
            <person name="Shi T."/>
            <person name="Rahmani R.S."/>
            <person name="Gugger P.F."/>
            <person name="Wang M."/>
            <person name="Li H."/>
            <person name="Zhang Y."/>
            <person name="Li Z."/>
            <person name="Wang Q."/>
            <person name="Van de Peer Y."/>
            <person name="Marchal K."/>
            <person name="Chen J."/>
        </authorList>
    </citation>
    <scope>NUCLEOTIDE SEQUENCE [LARGE SCALE GENOMIC DNA]</scope>
    <source>
        <tissue evidence="1">Leaf</tissue>
    </source>
</reference>
<proteinExistence type="predicted"/>
<gene>
    <name evidence="1" type="ORF">HUJ06_004707</name>
</gene>
<protein>
    <submittedName>
        <fullName evidence="1">Uncharacterized protein</fullName>
    </submittedName>
</protein>
<dbReference type="AlphaFoldDB" id="A0A822YNH4"/>
<evidence type="ECO:0000313" key="1">
    <source>
        <dbReference type="EMBL" id="DAD34067.1"/>
    </source>
</evidence>
<accession>A0A822YNH4</accession>
<organism evidence="1 2">
    <name type="scientific">Nelumbo nucifera</name>
    <name type="common">Sacred lotus</name>
    <dbReference type="NCBI Taxonomy" id="4432"/>
    <lineage>
        <taxon>Eukaryota</taxon>
        <taxon>Viridiplantae</taxon>
        <taxon>Streptophyta</taxon>
        <taxon>Embryophyta</taxon>
        <taxon>Tracheophyta</taxon>
        <taxon>Spermatophyta</taxon>
        <taxon>Magnoliopsida</taxon>
        <taxon>Proteales</taxon>
        <taxon>Nelumbonaceae</taxon>
        <taxon>Nelumbo</taxon>
    </lineage>
</organism>
<name>A0A822YNH4_NELNU</name>
<sequence length="168" mass="18891">MSILKEWWGADKGEFPRLIELIIGYFPKLSKLSPLLPSVKRVQIWRCDKLTCLPRFPSAAELDLKKCSGSRLNWMNQCPSLSCLPIGNFEIVSSLPPSTLHGLPSYGISVLEPLYSHNGPILETPFVDNPKATLSKYIFATEVVCCNLKLPELEPLQVSKENFLMMLL</sequence>
<comment type="caution">
    <text evidence="1">The sequence shown here is derived from an EMBL/GenBank/DDBJ whole genome shotgun (WGS) entry which is preliminary data.</text>
</comment>